<accession>A0A815C2D8</accession>
<reference evidence="4" key="1">
    <citation type="submission" date="2021-02" db="EMBL/GenBank/DDBJ databases">
        <authorList>
            <person name="Nowell W R."/>
        </authorList>
    </citation>
    <scope>NUCLEOTIDE SEQUENCE</scope>
</reference>
<dbReference type="EMBL" id="CAJNOG010000362">
    <property type="protein sequence ID" value="CAF1198767.1"/>
    <property type="molecule type" value="Genomic_DNA"/>
</dbReference>
<evidence type="ECO:0000313" key="3">
    <source>
        <dbReference type="EMBL" id="CAF1198767.1"/>
    </source>
</evidence>
<dbReference type="EMBL" id="CAJOAZ010000069">
    <property type="protein sequence ID" value="CAF3516494.1"/>
    <property type="molecule type" value="Genomic_DNA"/>
</dbReference>
<evidence type="ECO:0000256" key="1">
    <source>
        <dbReference type="SAM" id="Phobius"/>
    </source>
</evidence>
<evidence type="ECO:0000313" key="6">
    <source>
        <dbReference type="Proteomes" id="UP000663860"/>
    </source>
</evidence>
<keyword evidence="1" id="KW-0472">Membrane</keyword>
<evidence type="ECO:0000313" key="4">
    <source>
        <dbReference type="EMBL" id="CAF1278257.1"/>
    </source>
</evidence>
<name>A0A815C2D8_9BILA</name>
<keyword evidence="1" id="KW-1133">Transmembrane helix</keyword>
<feature type="transmembrane region" description="Helical" evidence="1">
    <location>
        <begin position="6"/>
        <end position="23"/>
    </location>
</feature>
<dbReference type="Proteomes" id="UP000663844">
    <property type="component" value="Unassembled WGS sequence"/>
</dbReference>
<keyword evidence="1" id="KW-0812">Transmembrane</keyword>
<evidence type="ECO:0000313" key="5">
    <source>
        <dbReference type="EMBL" id="CAF3516494.1"/>
    </source>
</evidence>
<feature type="domain" description="DUF5672" evidence="2">
    <location>
        <begin position="117"/>
        <end position="249"/>
    </location>
</feature>
<dbReference type="InterPro" id="IPR043729">
    <property type="entry name" value="DUF5672"/>
</dbReference>
<dbReference type="Proteomes" id="UP000663845">
    <property type="component" value="Unassembled WGS sequence"/>
</dbReference>
<dbReference type="Pfam" id="PF18922">
    <property type="entry name" value="DUF5672"/>
    <property type="match status" value="1"/>
</dbReference>
<evidence type="ECO:0000259" key="2">
    <source>
        <dbReference type="Pfam" id="PF18922"/>
    </source>
</evidence>
<dbReference type="AlphaFoldDB" id="A0A815C2D8"/>
<comment type="caution">
    <text evidence="4">The sequence shown here is derived from an EMBL/GenBank/DDBJ whole genome shotgun (WGS) entry which is preliminary data.</text>
</comment>
<dbReference type="Proteomes" id="UP000663860">
    <property type="component" value="Unassembled WGS sequence"/>
</dbReference>
<organism evidence="4 6">
    <name type="scientific">Adineta steineri</name>
    <dbReference type="NCBI Taxonomy" id="433720"/>
    <lineage>
        <taxon>Eukaryota</taxon>
        <taxon>Metazoa</taxon>
        <taxon>Spiralia</taxon>
        <taxon>Gnathifera</taxon>
        <taxon>Rotifera</taxon>
        <taxon>Eurotatoria</taxon>
        <taxon>Bdelloidea</taxon>
        <taxon>Adinetida</taxon>
        <taxon>Adinetidae</taxon>
        <taxon>Adineta</taxon>
    </lineage>
</organism>
<protein>
    <recommendedName>
        <fullName evidence="2">DUF5672 domain-containing protein</fullName>
    </recommendedName>
</protein>
<dbReference type="EMBL" id="CAJNOE010000580">
    <property type="protein sequence ID" value="CAF1278257.1"/>
    <property type="molecule type" value="Genomic_DNA"/>
</dbReference>
<proteinExistence type="predicted"/>
<sequence>MPTKTFKLLTILVIVIVCIVFITHKFQYQKKILYTNTTMSIVKPILIDFYPNIAVLVEFRTTDLIVTVVHNVNYHIPLTWPIQIFHGKDNQDFIKNSTLAPLISSGKIILTYMDIVHGKSEGRTLLTDPKFWQRVRGEKILFFQIDSIMCSNSPHKITDYSQYDYIGAPWDPVWFSYSKVDYVGNGGFSLRSRNKTLALLALLPYNKRMPEDVWYGLHLRQVNGSVAPVNVAKTFAVESLYYERPVGVHRFNLPCSIREKLFQTCPESRIIMPQNCT</sequence>
<gene>
    <name evidence="4" type="ORF">IZO911_LOCUS32820</name>
    <name evidence="3" type="ORF">JYZ213_LOCUS26781</name>
    <name evidence="5" type="ORF">OXD698_LOCUS2180</name>
</gene>